<accession>A0A9N7W0C2</accession>
<dbReference type="AlphaFoldDB" id="A0A9N7W0C2"/>
<sequence>MREADVTSLTRDGEFTFFLRLKTSENFGIKMKSLAAAFLLLEGTSVGPCVWDRTCDRTRPRWTSCVDEFVLESQVRDSDSSAR</sequence>
<organism evidence="1 2">
    <name type="scientific">Pleuronectes platessa</name>
    <name type="common">European plaice</name>
    <dbReference type="NCBI Taxonomy" id="8262"/>
    <lineage>
        <taxon>Eukaryota</taxon>
        <taxon>Metazoa</taxon>
        <taxon>Chordata</taxon>
        <taxon>Craniata</taxon>
        <taxon>Vertebrata</taxon>
        <taxon>Euteleostomi</taxon>
        <taxon>Actinopterygii</taxon>
        <taxon>Neopterygii</taxon>
        <taxon>Teleostei</taxon>
        <taxon>Neoteleostei</taxon>
        <taxon>Acanthomorphata</taxon>
        <taxon>Carangaria</taxon>
        <taxon>Pleuronectiformes</taxon>
        <taxon>Pleuronectoidei</taxon>
        <taxon>Pleuronectidae</taxon>
        <taxon>Pleuronectes</taxon>
    </lineage>
</organism>
<name>A0A9N7W0C2_PLEPL</name>
<proteinExistence type="predicted"/>
<comment type="caution">
    <text evidence="1">The sequence shown here is derived from an EMBL/GenBank/DDBJ whole genome shotgun (WGS) entry which is preliminary data.</text>
</comment>
<dbReference type="EMBL" id="CADEAL010004421">
    <property type="protein sequence ID" value="CAB1459189.1"/>
    <property type="molecule type" value="Genomic_DNA"/>
</dbReference>
<gene>
    <name evidence="1" type="ORF">PLEPLA_LOCUS47026</name>
</gene>
<reference evidence="1" key="1">
    <citation type="submission" date="2020-03" db="EMBL/GenBank/DDBJ databases">
        <authorList>
            <person name="Weist P."/>
        </authorList>
    </citation>
    <scope>NUCLEOTIDE SEQUENCE</scope>
</reference>
<dbReference type="Proteomes" id="UP001153269">
    <property type="component" value="Unassembled WGS sequence"/>
</dbReference>
<keyword evidence="2" id="KW-1185">Reference proteome</keyword>
<evidence type="ECO:0000313" key="2">
    <source>
        <dbReference type="Proteomes" id="UP001153269"/>
    </source>
</evidence>
<evidence type="ECO:0000313" key="1">
    <source>
        <dbReference type="EMBL" id="CAB1459189.1"/>
    </source>
</evidence>
<protein>
    <submittedName>
        <fullName evidence="1">Uncharacterized protein</fullName>
    </submittedName>
</protein>